<evidence type="ECO:0000256" key="1">
    <source>
        <dbReference type="ARBA" id="ARBA00009809"/>
    </source>
</evidence>
<reference evidence="4 5" key="1">
    <citation type="submission" date="2019-01" db="EMBL/GenBank/DDBJ databases">
        <title>Blautia sp. nov. KGMB01111 isolated human feces.</title>
        <authorList>
            <person name="Park J.-E."/>
            <person name="Kim J.-S."/>
            <person name="Park S.-H."/>
        </authorList>
    </citation>
    <scope>NUCLEOTIDE SEQUENCE [LARGE SCALE GENOMIC DNA]</scope>
    <source>
        <strain evidence="4 5">KGMB01111</strain>
    </source>
</reference>
<comment type="similarity">
    <text evidence="1 2">Belongs to the glycosyl hydrolase 35 family.</text>
</comment>
<dbReference type="InterPro" id="IPR031330">
    <property type="entry name" value="Gly_Hdrlase_35_cat"/>
</dbReference>
<dbReference type="RefSeq" id="WP_129256712.1">
    <property type="nucleotide sequence ID" value="NZ_SDKC01000001.1"/>
</dbReference>
<protein>
    <submittedName>
        <fullName evidence="4">Beta-galactosidase</fullName>
    </submittedName>
</protein>
<organism evidence="4 5">
    <name type="scientific">Blautia faecicola</name>
    <dbReference type="NCBI Taxonomy" id="2509240"/>
    <lineage>
        <taxon>Bacteria</taxon>
        <taxon>Bacillati</taxon>
        <taxon>Bacillota</taxon>
        <taxon>Clostridia</taxon>
        <taxon>Lachnospirales</taxon>
        <taxon>Lachnospiraceae</taxon>
        <taxon>Blautia</taxon>
    </lineage>
</organism>
<evidence type="ECO:0000259" key="3">
    <source>
        <dbReference type="Pfam" id="PF01301"/>
    </source>
</evidence>
<feature type="domain" description="Glycoside hydrolase 35 catalytic" evidence="3">
    <location>
        <begin position="10"/>
        <end position="353"/>
    </location>
</feature>
<dbReference type="PRINTS" id="PR00742">
    <property type="entry name" value="GLHYDRLASE35"/>
</dbReference>
<name>A0A4Q1RE72_9FIRM</name>
<dbReference type="Proteomes" id="UP000290106">
    <property type="component" value="Unassembled WGS sequence"/>
</dbReference>
<dbReference type="PANTHER" id="PTHR23421">
    <property type="entry name" value="BETA-GALACTOSIDASE RELATED"/>
    <property type="match status" value="1"/>
</dbReference>
<dbReference type="InterPro" id="IPR001944">
    <property type="entry name" value="Glycoside_Hdrlase_35"/>
</dbReference>
<dbReference type="InterPro" id="IPR017853">
    <property type="entry name" value="GH"/>
</dbReference>
<gene>
    <name evidence="4" type="ORF">ETP43_00250</name>
</gene>
<comment type="caution">
    <text evidence="4">The sequence shown here is derived from an EMBL/GenBank/DDBJ whole genome shotgun (WGS) entry which is preliminary data.</text>
</comment>
<dbReference type="OrthoDB" id="9813184at2"/>
<sequence length="684" mass="78176">MGYTYNKNYLIKDDKPWFPVMGEFHYSRYRDDLWEESLRKMKAGGVTVVATYAFWIHHEEEESVYDFTGCRNVGKFLAICKKLDLPVFLRIGPWCHGEVRNGGFPDWLLEKQIPLRCDDSAYLALARRYWEALYQQVKGQMYEDSGPVIGIQIENEYGHVGGQTGEAGEQHMRTLQKMAKEIGFCVPLYTATGWGGAVTGGMLPVMAGYCEAPWDSRLTELEANENYVFTGNRNDTLVANDHHVSEQLTFDPAEFPYLTAELGGGLQPTEHRRPVPVGTDIGAMSLTKLGSGVAMLGYYMYHGGTNPKGKFSTLEESKATGYPNNVSVLSYDFRAPIRQFGQVSDTYKEIKLLALFAKDFGQDLVTLPAEIDLVGVDPEDMHTLRLSWRHDDDHGYVFFNNYQRKRRMDAHNGVTLEGRCKEAPVEFPKLDLLPGSYGFFPYHFREGDGELLSANATPLCRLRGEDGTSCVVFYGDWDPAFVWKDEKHFPVLHLDRERALQAWTVTLDREYLILSDDYVWEEDGKLHIEGGKETVIRCYPKLKDFSVLPDGFEACGLDHEFTLYRRREKAEDTRVTVTEGTVGEDSRIYNLKITSPETWRDTILSLDFGGDKIEIFRDGEMLTDSYYTGEPVQISLRYFDFPQELQVKIYPLKEDAPRFLERWPQMKDGCACELYGVGVKNLVW</sequence>
<evidence type="ECO:0000313" key="5">
    <source>
        <dbReference type="Proteomes" id="UP000290106"/>
    </source>
</evidence>
<dbReference type="Gene3D" id="3.20.20.80">
    <property type="entry name" value="Glycosidases"/>
    <property type="match status" value="1"/>
</dbReference>
<keyword evidence="5" id="KW-1185">Reference proteome</keyword>
<evidence type="ECO:0000256" key="2">
    <source>
        <dbReference type="RuleBase" id="RU003679"/>
    </source>
</evidence>
<dbReference type="EMBL" id="SDKC01000001">
    <property type="protein sequence ID" value="RXS73834.1"/>
    <property type="molecule type" value="Genomic_DNA"/>
</dbReference>
<dbReference type="SUPFAM" id="SSF51445">
    <property type="entry name" value="(Trans)glycosidases"/>
    <property type="match status" value="1"/>
</dbReference>
<dbReference type="GO" id="GO:0005975">
    <property type="term" value="P:carbohydrate metabolic process"/>
    <property type="evidence" value="ECO:0007669"/>
    <property type="project" value="InterPro"/>
</dbReference>
<dbReference type="AlphaFoldDB" id="A0A4Q1RE72"/>
<accession>A0A4Q1RE72</accession>
<dbReference type="GO" id="GO:0004553">
    <property type="term" value="F:hydrolase activity, hydrolyzing O-glycosyl compounds"/>
    <property type="evidence" value="ECO:0007669"/>
    <property type="project" value="InterPro"/>
</dbReference>
<evidence type="ECO:0000313" key="4">
    <source>
        <dbReference type="EMBL" id="RXS73834.1"/>
    </source>
</evidence>
<dbReference type="Pfam" id="PF01301">
    <property type="entry name" value="Glyco_hydro_35"/>
    <property type="match status" value="1"/>
</dbReference>
<proteinExistence type="inferred from homology"/>